<evidence type="ECO:0000313" key="2">
    <source>
        <dbReference type="Proteomes" id="UP001596174"/>
    </source>
</evidence>
<accession>A0ABW1FXR2</accession>
<sequence length="96" mass="10689">MNRRLVNRRLLLLFQLRWWLRLLRREAWRGLVASGVWYGTVGPEILPSVLPGGDGGGPPPGHPERLVAEKPPTAQESVLWVQLTPPGRVGASPREP</sequence>
<dbReference type="Proteomes" id="UP001596174">
    <property type="component" value="Unassembled WGS sequence"/>
</dbReference>
<comment type="caution">
    <text evidence="1">The sequence shown here is derived from an EMBL/GenBank/DDBJ whole genome shotgun (WGS) entry which is preliminary data.</text>
</comment>
<protein>
    <submittedName>
        <fullName evidence="1">DUF6059 family protein</fullName>
    </submittedName>
</protein>
<name>A0ABW1FXR2_9ACTN</name>
<reference evidence="2" key="1">
    <citation type="journal article" date="2019" name="Int. J. Syst. Evol. Microbiol.">
        <title>The Global Catalogue of Microorganisms (GCM) 10K type strain sequencing project: providing services to taxonomists for standard genome sequencing and annotation.</title>
        <authorList>
            <consortium name="The Broad Institute Genomics Platform"/>
            <consortium name="The Broad Institute Genome Sequencing Center for Infectious Disease"/>
            <person name="Wu L."/>
            <person name="Ma J."/>
        </authorList>
    </citation>
    <scope>NUCLEOTIDE SEQUENCE [LARGE SCALE GENOMIC DNA]</scope>
    <source>
        <strain evidence="2">JCM 4816</strain>
    </source>
</reference>
<dbReference type="EMBL" id="JBHSQJ010000007">
    <property type="protein sequence ID" value="MFC5906022.1"/>
    <property type="molecule type" value="Genomic_DNA"/>
</dbReference>
<keyword evidence="2" id="KW-1185">Reference proteome</keyword>
<proteinExistence type="predicted"/>
<gene>
    <name evidence="1" type="ORF">ACFP3V_02145</name>
</gene>
<evidence type="ECO:0000313" key="1">
    <source>
        <dbReference type="EMBL" id="MFC5906022.1"/>
    </source>
</evidence>
<organism evidence="1 2">
    <name type="scientific">Streptacidiphilus monticola</name>
    <dbReference type="NCBI Taxonomy" id="2161674"/>
    <lineage>
        <taxon>Bacteria</taxon>
        <taxon>Bacillati</taxon>
        <taxon>Actinomycetota</taxon>
        <taxon>Actinomycetes</taxon>
        <taxon>Kitasatosporales</taxon>
        <taxon>Streptomycetaceae</taxon>
        <taxon>Streptacidiphilus</taxon>
    </lineage>
</organism>
<dbReference type="Pfam" id="PF19534">
    <property type="entry name" value="DUF6059"/>
    <property type="match status" value="1"/>
</dbReference>
<dbReference type="RefSeq" id="WP_380579034.1">
    <property type="nucleotide sequence ID" value="NZ_JBHSQJ010000007.1"/>
</dbReference>
<dbReference type="InterPro" id="IPR045701">
    <property type="entry name" value="DUF6059"/>
</dbReference>